<evidence type="ECO:0000256" key="8">
    <source>
        <dbReference type="SAM" id="Phobius"/>
    </source>
</evidence>
<organism evidence="10 11">
    <name type="scientific">Arachnia rubra</name>
    <dbReference type="NCBI Taxonomy" id="1547448"/>
    <lineage>
        <taxon>Bacteria</taxon>
        <taxon>Bacillati</taxon>
        <taxon>Actinomycetota</taxon>
        <taxon>Actinomycetes</taxon>
        <taxon>Propionibacteriales</taxon>
        <taxon>Propionibacteriaceae</taxon>
        <taxon>Arachnia</taxon>
    </lineage>
</organism>
<keyword evidence="3" id="KW-0813">Transport</keyword>
<dbReference type="PROSITE" id="PS50850">
    <property type="entry name" value="MFS"/>
    <property type="match status" value="1"/>
</dbReference>
<dbReference type="InterPro" id="IPR011701">
    <property type="entry name" value="MFS"/>
</dbReference>
<keyword evidence="6 8" id="KW-1133">Transmembrane helix</keyword>
<feature type="transmembrane region" description="Helical" evidence="8">
    <location>
        <begin position="379"/>
        <end position="397"/>
    </location>
</feature>
<dbReference type="InterPro" id="IPR005829">
    <property type="entry name" value="Sugar_transporter_CS"/>
</dbReference>
<evidence type="ECO:0000313" key="10">
    <source>
        <dbReference type="EMBL" id="QUC09499.1"/>
    </source>
</evidence>
<feature type="transmembrane region" description="Helical" evidence="8">
    <location>
        <begin position="82"/>
        <end position="101"/>
    </location>
</feature>
<dbReference type="InterPro" id="IPR004812">
    <property type="entry name" value="Efflux_drug-R_Bcr/CmlA"/>
</dbReference>
<dbReference type="CDD" id="cd17320">
    <property type="entry name" value="MFS_MdfA_MDR_like"/>
    <property type="match status" value="1"/>
</dbReference>
<comment type="subcellular location">
    <subcellularLocation>
        <location evidence="1">Cell membrane</location>
        <topology evidence="1">Multi-pass membrane protein</topology>
    </subcellularLocation>
</comment>
<dbReference type="RefSeq" id="WP_212327207.1">
    <property type="nucleotide sequence ID" value="NZ_AP024463.1"/>
</dbReference>
<dbReference type="Gene3D" id="1.20.1720.10">
    <property type="entry name" value="Multidrug resistance protein D"/>
    <property type="match status" value="1"/>
</dbReference>
<evidence type="ECO:0000259" key="9">
    <source>
        <dbReference type="PROSITE" id="PS50850"/>
    </source>
</evidence>
<evidence type="ECO:0000256" key="1">
    <source>
        <dbReference type="ARBA" id="ARBA00004651"/>
    </source>
</evidence>
<keyword evidence="5 8" id="KW-0812">Transmembrane</keyword>
<feature type="domain" description="Major facilitator superfamily (MFS) profile" evidence="9">
    <location>
        <begin position="14"/>
        <end position="401"/>
    </location>
</feature>
<proteinExistence type="inferred from homology"/>
<accession>A0ABX7Y9A7</accession>
<keyword evidence="7 8" id="KW-0472">Membrane</keyword>
<feature type="transmembrane region" description="Helical" evidence="8">
    <location>
        <begin position="56"/>
        <end position="75"/>
    </location>
</feature>
<evidence type="ECO:0000256" key="6">
    <source>
        <dbReference type="ARBA" id="ARBA00022989"/>
    </source>
</evidence>
<dbReference type="Pfam" id="PF07690">
    <property type="entry name" value="MFS_1"/>
    <property type="match status" value="1"/>
</dbReference>
<reference evidence="10 11" key="1">
    <citation type="submission" date="2021-03" db="EMBL/GenBank/DDBJ databases">
        <title>Human Oral Microbial Genomes.</title>
        <authorList>
            <person name="Johnston C.D."/>
            <person name="Chen T."/>
            <person name="Dewhirst F.E."/>
        </authorList>
    </citation>
    <scope>NUCLEOTIDE SEQUENCE [LARGE SCALE GENOMIC DNA]</scope>
    <source>
        <strain evidence="10 11">DSMZ 100122</strain>
    </source>
</reference>
<keyword evidence="4" id="KW-1003">Cell membrane</keyword>
<feature type="transmembrane region" description="Helical" evidence="8">
    <location>
        <begin position="145"/>
        <end position="165"/>
    </location>
</feature>
<dbReference type="Proteomes" id="UP000678513">
    <property type="component" value="Chromosome"/>
</dbReference>
<dbReference type="InterPro" id="IPR050189">
    <property type="entry name" value="MFS_Efflux_Transporters"/>
</dbReference>
<keyword evidence="11" id="KW-1185">Reference proteome</keyword>
<evidence type="ECO:0000256" key="5">
    <source>
        <dbReference type="ARBA" id="ARBA00022692"/>
    </source>
</evidence>
<dbReference type="PROSITE" id="PS00216">
    <property type="entry name" value="SUGAR_TRANSPORT_1"/>
    <property type="match status" value="1"/>
</dbReference>
<dbReference type="InterPro" id="IPR020846">
    <property type="entry name" value="MFS_dom"/>
</dbReference>
<feature type="transmembrane region" description="Helical" evidence="8">
    <location>
        <begin position="113"/>
        <end position="133"/>
    </location>
</feature>
<evidence type="ECO:0000313" key="11">
    <source>
        <dbReference type="Proteomes" id="UP000678513"/>
    </source>
</evidence>
<feature type="transmembrane region" description="Helical" evidence="8">
    <location>
        <begin position="286"/>
        <end position="305"/>
    </location>
</feature>
<dbReference type="NCBIfam" id="TIGR00710">
    <property type="entry name" value="efflux_Bcr_CflA"/>
    <property type="match status" value="1"/>
</dbReference>
<name>A0ABX7Y9A7_9ACTN</name>
<comment type="similarity">
    <text evidence="2">Belongs to the major facilitator superfamily. Bcr/CmlA family.</text>
</comment>
<evidence type="ECO:0000256" key="3">
    <source>
        <dbReference type="ARBA" id="ARBA00022448"/>
    </source>
</evidence>
<dbReference type="PANTHER" id="PTHR43124:SF3">
    <property type="entry name" value="CHLORAMPHENICOL EFFLUX PUMP RV0191"/>
    <property type="match status" value="1"/>
</dbReference>
<feature type="transmembrane region" description="Helical" evidence="8">
    <location>
        <begin position="259"/>
        <end position="279"/>
    </location>
</feature>
<sequence length="406" mass="42713">MPQPLGDQFSVRRRVATIVTLGLLTGLGPFTIDLYLPTFPALKSDLGITDSQVQVTLSATTIGFALGQLVVGPLSDRVGRRIPLVVAATLHVVSSVLVAVAPDVTFLTVMRALQGIGAAGGAVVSMAMARDLFSGRRLVVMLSRLALINGLAPIIAPLVGSWMVTVMNWRGVFWALASYGTVLLLLIWLLIIETRPLSERTAGGLAPLLAAYRRVLGDRMFVGVWLTSSFAFAGLFSYISTSSLLLQETFGLRETEFGLVFAICSVGVFAGVQSGSRLATRFGPQWVLVAGTAGMIAASLALLGLDALRVGHIPLIPAMFAYTLTFGSCMPAGQVLALQNHRTDSGVAASLMGALNMTLAAVVGPVIGQFELASAAPMAISMLACATASTLCLWLIARPKHIEFAL</sequence>
<dbReference type="EMBL" id="CP072384">
    <property type="protein sequence ID" value="QUC09499.1"/>
    <property type="molecule type" value="Genomic_DNA"/>
</dbReference>
<evidence type="ECO:0000256" key="4">
    <source>
        <dbReference type="ARBA" id="ARBA00022475"/>
    </source>
</evidence>
<evidence type="ECO:0000256" key="2">
    <source>
        <dbReference type="ARBA" id="ARBA00006236"/>
    </source>
</evidence>
<protein>
    <submittedName>
        <fullName evidence="10">Multidrug effflux MFS transporter</fullName>
    </submittedName>
</protein>
<feature type="transmembrane region" description="Helical" evidence="8">
    <location>
        <begin position="15"/>
        <end position="36"/>
    </location>
</feature>
<feature type="transmembrane region" description="Helical" evidence="8">
    <location>
        <begin position="311"/>
        <end position="333"/>
    </location>
</feature>
<evidence type="ECO:0000256" key="7">
    <source>
        <dbReference type="ARBA" id="ARBA00023136"/>
    </source>
</evidence>
<feature type="transmembrane region" description="Helical" evidence="8">
    <location>
        <begin position="220"/>
        <end position="239"/>
    </location>
</feature>
<dbReference type="PANTHER" id="PTHR43124">
    <property type="entry name" value="PURINE EFFLUX PUMP PBUE"/>
    <property type="match status" value="1"/>
</dbReference>
<feature type="transmembrane region" description="Helical" evidence="8">
    <location>
        <begin position="345"/>
        <end position="367"/>
    </location>
</feature>
<dbReference type="SUPFAM" id="SSF103473">
    <property type="entry name" value="MFS general substrate transporter"/>
    <property type="match status" value="1"/>
</dbReference>
<dbReference type="InterPro" id="IPR036259">
    <property type="entry name" value="MFS_trans_sf"/>
</dbReference>
<feature type="transmembrane region" description="Helical" evidence="8">
    <location>
        <begin position="171"/>
        <end position="191"/>
    </location>
</feature>
<gene>
    <name evidence="10" type="ORF">J5A65_07270</name>
</gene>